<dbReference type="InterPro" id="IPR042099">
    <property type="entry name" value="ANL_N_sf"/>
</dbReference>
<accession>A0A7Y9JPV9</accession>
<dbReference type="Gene3D" id="3.40.50.12780">
    <property type="entry name" value="N-terminal domain of ligase-like"/>
    <property type="match status" value="1"/>
</dbReference>
<dbReference type="Proteomes" id="UP000516957">
    <property type="component" value="Unassembled WGS sequence"/>
</dbReference>
<dbReference type="InterPro" id="IPR017523">
    <property type="entry name" value="Rv3268"/>
</dbReference>
<evidence type="ECO:0000313" key="3">
    <source>
        <dbReference type="Proteomes" id="UP000516957"/>
    </source>
</evidence>
<proteinExistence type="predicted"/>
<dbReference type="SUPFAM" id="SSF56801">
    <property type="entry name" value="Acetyl-CoA synthetase-like"/>
    <property type="match status" value="1"/>
</dbReference>
<dbReference type="AlphaFoldDB" id="A0A7Y9JPV9"/>
<evidence type="ECO:0000313" key="2">
    <source>
        <dbReference type="EMBL" id="NYD56003.1"/>
    </source>
</evidence>
<dbReference type="EMBL" id="JACCBE010000001">
    <property type="protein sequence ID" value="NYD56003.1"/>
    <property type="molecule type" value="Genomic_DNA"/>
</dbReference>
<evidence type="ECO:0000256" key="1">
    <source>
        <dbReference type="SAM" id="MobiDB-lite"/>
    </source>
</evidence>
<sequence length="246" mass="25718">MTTFSDLLRRELARDPGRPLVTFYDHASGERTELSVTTYANWVAKAASLLVEEHDLERGDALCVDLPAHWLGPVLLGAAWSAGLVVVGPEEAGTADAVVCGPATLPAHAARADDVPVLACALLPMGVRFAEPLPEGVHDVGVEIWGQPDAFTAWDPPAADDPALRGPGLDLTQAELWSAAAAGTLVTDGGRLLSAANPASPPEIATFTEPLARGGSLVLVAHPDPARLESTSADERVTDRDQSTRS</sequence>
<dbReference type="RefSeq" id="WP_179613953.1">
    <property type="nucleotide sequence ID" value="NZ_CP059163.1"/>
</dbReference>
<dbReference type="NCBIfam" id="TIGR03089">
    <property type="entry name" value="TIGR03089 family protein"/>
    <property type="match status" value="1"/>
</dbReference>
<keyword evidence="3" id="KW-1185">Reference proteome</keyword>
<feature type="region of interest" description="Disordered" evidence="1">
    <location>
        <begin position="222"/>
        <end position="246"/>
    </location>
</feature>
<gene>
    <name evidence="2" type="ORF">BKA08_000241</name>
</gene>
<organism evidence="2 3">
    <name type="scientific">Nocardioides marinisabuli</name>
    <dbReference type="NCBI Taxonomy" id="419476"/>
    <lineage>
        <taxon>Bacteria</taxon>
        <taxon>Bacillati</taxon>
        <taxon>Actinomycetota</taxon>
        <taxon>Actinomycetes</taxon>
        <taxon>Propionibacteriales</taxon>
        <taxon>Nocardioidaceae</taxon>
        <taxon>Nocardioides</taxon>
    </lineage>
</organism>
<protein>
    <submittedName>
        <fullName evidence="2">Uncharacterized protein (TIGR03089 family)</fullName>
    </submittedName>
</protein>
<name>A0A7Y9JPV9_9ACTN</name>
<reference evidence="2 3" key="1">
    <citation type="submission" date="2020-07" db="EMBL/GenBank/DDBJ databases">
        <title>Sequencing the genomes of 1000 actinobacteria strains.</title>
        <authorList>
            <person name="Klenk H.-P."/>
        </authorList>
    </citation>
    <scope>NUCLEOTIDE SEQUENCE [LARGE SCALE GENOMIC DNA]</scope>
    <source>
        <strain evidence="2 3">DSM 18965</strain>
    </source>
</reference>
<feature type="compositionally biased region" description="Basic and acidic residues" evidence="1">
    <location>
        <begin position="233"/>
        <end position="246"/>
    </location>
</feature>
<comment type="caution">
    <text evidence="2">The sequence shown here is derived from an EMBL/GenBank/DDBJ whole genome shotgun (WGS) entry which is preliminary data.</text>
</comment>